<dbReference type="GO" id="GO:0016020">
    <property type="term" value="C:membrane"/>
    <property type="evidence" value="ECO:0007669"/>
    <property type="project" value="InterPro"/>
</dbReference>
<dbReference type="GO" id="GO:0006508">
    <property type="term" value="P:proteolysis"/>
    <property type="evidence" value="ECO:0007669"/>
    <property type="project" value="UniProtKB-KW"/>
</dbReference>
<evidence type="ECO:0000256" key="1">
    <source>
        <dbReference type="ARBA" id="ARBA00022475"/>
    </source>
</evidence>
<evidence type="ECO:0000256" key="8">
    <source>
        <dbReference type="SAM" id="Phobius"/>
    </source>
</evidence>
<keyword evidence="2" id="KW-0673">Quorum sensing</keyword>
<keyword evidence="10" id="KW-1185">Reference proteome</keyword>
<evidence type="ECO:0000256" key="7">
    <source>
        <dbReference type="ARBA" id="ARBA00023136"/>
    </source>
</evidence>
<gene>
    <name evidence="9" type="ORF">CQ394_14975</name>
</gene>
<dbReference type="InterPro" id="IPR006741">
    <property type="entry name" value="AgrB"/>
</dbReference>
<feature type="transmembrane region" description="Helical" evidence="8">
    <location>
        <begin position="77"/>
        <end position="97"/>
    </location>
</feature>
<dbReference type="GO" id="GO:0008233">
    <property type="term" value="F:peptidase activity"/>
    <property type="evidence" value="ECO:0007669"/>
    <property type="project" value="UniProtKB-KW"/>
</dbReference>
<dbReference type="RefSeq" id="WP_058294114.1">
    <property type="nucleotide sequence ID" value="NZ_CAKJVF010000236.1"/>
</dbReference>
<evidence type="ECO:0000256" key="4">
    <source>
        <dbReference type="ARBA" id="ARBA00022692"/>
    </source>
</evidence>
<evidence type="ECO:0000313" key="9">
    <source>
        <dbReference type="EMBL" id="PEG29947.1"/>
    </source>
</evidence>
<accession>A0A2A7MEJ5</accession>
<evidence type="ECO:0000256" key="5">
    <source>
        <dbReference type="ARBA" id="ARBA00022801"/>
    </source>
</evidence>
<proteinExistence type="predicted"/>
<dbReference type="Proteomes" id="UP000220840">
    <property type="component" value="Unassembled WGS sequence"/>
</dbReference>
<organism evidence="9 10">
    <name type="scientific">Clostridium neonatale</name>
    <dbReference type="NCBI Taxonomy" id="137838"/>
    <lineage>
        <taxon>Bacteria</taxon>
        <taxon>Bacillati</taxon>
        <taxon>Bacillota</taxon>
        <taxon>Clostridia</taxon>
        <taxon>Eubacteriales</taxon>
        <taxon>Clostridiaceae</taxon>
        <taxon>Clostridium</taxon>
    </lineage>
</organism>
<evidence type="ECO:0000256" key="6">
    <source>
        <dbReference type="ARBA" id="ARBA00022989"/>
    </source>
</evidence>
<dbReference type="AlphaFoldDB" id="A0A2A7MEJ5"/>
<dbReference type="EMBL" id="PDCJ01000002">
    <property type="protein sequence ID" value="PEG29947.1"/>
    <property type="molecule type" value="Genomic_DNA"/>
</dbReference>
<evidence type="ECO:0000256" key="2">
    <source>
        <dbReference type="ARBA" id="ARBA00022654"/>
    </source>
</evidence>
<dbReference type="OrthoDB" id="1910345at2"/>
<sequence length="187" mass="21698">MVRKISEKVVEFVAQDNYTKEEKEEMDYVLRTILFESIKLISTIVIFSILGYFIESVIIISVMSLSKPFIGGYHEDTQLKCFIATMLLTAGILILSLNTSFTFLGNCIVLIICIFCIYNQAPVINPKMPITHPHLIQKNRRKGLCNIILFILASIIMYKYSNYYLLITWTVMFQTLLMFNRLEKNKN</sequence>
<keyword evidence="5" id="KW-0378">Hydrolase</keyword>
<dbReference type="STRING" id="137838.GCA_001458595_01227"/>
<dbReference type="Pfam" id="PF04647">
    <property type="entry name" value="AgrB"/>
    <property type="match status" value="1"/>
</dbReference>
<keyword evidence="4 8" id="KW-0812">Transmembrane</keyword>
<evidence type="ECO:0000313" key="10">
    <source>
        <dbReference type="Proteomes" id="UP000220840"/>
    </source>
</evidence>
<comment type="caution">
    <text evidence="9">The sequence shown here is derived from an EMBL/GenBank/DDBJ whole genome shotgun (WGS) entry which is preliminary data.</text>
</comment>
<keyword evidence="7 8" id="KW-0472">Membrane</keyword>
<name>A0A2A7MEJ5_9CLOT</name>
<protein>
    <submittedName>
        <fullName evidence="9">Accessory regulator AgrB</fullName>
    </submittedName>
</protein>
<feature type="transmembrane region" description="Helical" evidence="8">
    <location>
        <begin position="142"/>
        <end position="158"/>
    </location>
</feature>
<dbReference type="SMART" id="SM00793">
    <property type="entry name" value="AgrB"/>
    <property type="match status" value="1"/>
</dbReference>
<reference evidence="9 10" key="1">
    <citation type="submission" date="2017-10" db="EMBL/GenBank/DDBJ databases">
        <title>Effective Description of Clostridium neonatale sp. nov. linked to necrotizing enterocolitis in neonates and a clarification of species assignable to the genus Clostridium (Prazmowski 1880) emend. Lawson and Rainey 2016.</title>
        <authorList>
            <person name="Bernard K."/>
            <person name="Burdz T."/>
            <person name="Wiebe D."/>
            <person name="Balcewich B."/>
            <person name="Alfa M."/>
            <person name="Bernier A.-M."/>
        </authorList>
    </citation>
    <scope>NUCLEOTIDE SEQUENCE [LARGE SCALE GENOMIC DNA]</scope>
    <source>
        <strain evidence="9 10">LCDC99A005</strain>
    </source>
</reference>
<keyword evidence="3" id="KW-0645">Protease</keyword>
<feature type="transmembrane region" description="Helical" evidence="8">
    <location>
        <begin position="40"/>
        <end position="65"/>
    </location>
</feature>
<evidence type="ECO:0000256" key="3">
    <source>
        <dbReference type="ARBA" id="ARBA00022670"/>
    </source>
</evidence>
<keyword evidence="6 8" id="KW-1133">Transmembrane helix</keyword>
<keyword evidence="1" id="KW-1003">Cell membrane</keyword>
<dbReference type="GO" id="GO:0009372">
    <property type="term" value="P:quorum sensing"/>
    <property type="evidence" value="ECO:0007669"/>
    <property type="project" value="UniProtKB-KW"/>
</dbReference>